<evidence type="ECO:0000256" key="1">
    <source>
        <dbReference type="ARBA" id="ARBA00004123"/>
    </source>
</evidence>
<accession>A0A9W9TZS4</accession>
<organism evidence="15 16">
    <name type="scientific">Penicillium atrosanguineum</name>
    <dbReference type="NCBI Taxonomy" id="1132637"/>
    <lineage>
        <taxon>Eukaryota</taxon>
        <taxon>Fungi</taxon>
        <taxon>Dikarya</taxon>
        <taxon>Ascomycota</taxon>
        <taxon>Pezizomycotina</taxon>
        <taxon>Eurotiomycetes</taxon>
        <taxon>Eurotiomycetidae</taxon>
        <taxon>Eurotiales</taxon>
        <taxon>Aspergillaceae</taxon>
        <taxon>Penicillium</taxon>
    </lineage>
</organism>
<reference evidence="15" key="1">
    <citation type="submission" date="2022-12" db="EMBL/GenBank/DDBJ databases">
        <authorList>
            <person name="Petersen C."/>
        </authorList>
    </citation>
    <scope>NUCLEOTIDE SEQUENCE</scope>
    <source>
        <strain evidence="15">IBT 21472</strain>
    </source>
</reference>
<keyword evidence="11" id="KW-0804">Transcription</keyword>
<keyword evidence="8" id="KW-0779">Telomere</keyword>
<evidence type="ECO:0000256" key="4">
    <source>
        <dbReference type="ARBA" id="ARBA00011534"/>
    </source>
</evidence>
<evidence type="ECO:0000256" key="6">
    <source>
        <dbReference type="ARBA" id="ARBA00022454"/>
    </source>
</evidence>
<evidence type="ECO:0000256" key="3">
    <source>
        <dbReference type="ARBA" id="ARBA00008529"/>
    </source>
</evidence>
<dbReference type="AlphaFoldDB" id="A0A9W9TZS4"/>
<proteinExistence type="inferred from homology"/>
<evidence type="ECO:0000256" key="13">
    <source>
        <dbReference type="ARBA" id="ARBA00025393"/>
    </source>
</evidence>
<evidence type="ECO:0000256" key="12">
    <source>
        <dbReference type="ARBA" id="ARBA00023242"/>
    </source>
</evidence>
<dbReference type="OrthoDB" id="2288868at2759"/>
<comment type="function">
    <text evidence="13">Component of the EKC/KEOPS complex that is required for the formation of a threonylcarbamoyl group on adenosine at position 37 (t(6)A37) in tRNAs that read codons beginning with adenine. The complex is probably involved in the transfer of the threonylcarbamoyl moiety of threonylcarbamoyl-AMP (TC-AMP) to the N6 group of A37. GON7 likely plays a supporting role to the catalytic subunit KAE1 in the complex. The EKC/KEOPS complex also promotes both telomere uncapping and telomere elongation. The complex is required for efficient recruitment of transcriptional coactivators.</text>
</comment>
<feature type="region of interest" description="Disordered" evidence="14">
    <location>
        <begin position="64"/>
        <end position="87"/>
    </location>
</feature>
<dbReference type="GO" id="GO:0000781">
    <property type="term" value="C:chromosome, telomeric region"/>
    <property type="evidence" value="ECO:0007669"/>
    <property type="project" value="UniProtKB-SubCell"/>
</dbReference>
<gene>
    <name evidence="15" type="ORF">N7476_009305</name>
</gene>
<keyword evidence="10" id="KW-0010">Activator</keyword>
<feature type="compositionally biased region" description="Basic and acidic residues" evidence="14">
    <location>
        <begin position="64"/>
        <end position="76"/>
    </location>
</feature>
<reference evidence="15" key="2">
    <citation type="journal article" date="2023" name="IMA Fungus">
        <title>Comparative genomic study of the Penicillium genus elucidates a diverse pangenome and 15 lateral gene transfer events.</title>
        <authorList>
            <person name="Petersen C."/>
            <person name="Sorensen T."/>
            <person name="Nielsen M.R."/>
            <person name="Sondergaard T.E."/>
            <person name="Sorensen J.L."/>
            <person name="Fitzpatrick D.A."/>
            <person name="Frisvad J.C."/>
            <person name="Nielsen K.L."/>
        </authorList>
    </citation>
    <scope>NUCLEOTIDE SEQUENCE</scope>
    <source>
        <strain evidence="15">IBT 21472</strain>
    </source>
</reference>
<keyword evidence="12" id="KW-0539">Nucleus</keyword>
<evidence type="ECO:0000313" key="16">
    <source>
        <dbReference type="Proteomes" id="UP001147746"/>
    </source>
</evidence>
<sequence length="87" mass="9545">MVSLALMAVYSAPGVTQIFEHEIPTSNAEPLAAKQAHLTALQTLVPQLQDQVNVYLTARMEEDKGKISEKDAKEEANYGEEVVEEDA</sequence>
<evidence type="ECO:0000256" key="8">
    <source>
        <dbReference type="ARBA" id="ARBA00022895"/>
    </source>
</evidence>
<dbReference type="GO" id="GO:0008033">
    <property type="term" value="P:tRNA processing"/>
    <property type="evidence" value="ECO:0007669"/>
    <property type="project" value="UniProtKB-KW"/>
</dbReference>
<evidence type="ECO:0000313" key="15">
    <source>
        <dbReference type="EMBL" id="KAJ5302506.1"/>
    </source>
</evidence>
<dbReference type="Pfam" id="PF08738">
    <property type="entry name" value="Gon7"/>
    <property type="match status" value="1"/>
</dbReference>
<evidence type="ECO:0000256" key="11">
    <source>
        <dbReference type="ARBA" id="ARBA00023163"/>
    </source>
</evidence>
<keyword evidence="7" id="KW-0819">tRNA processing</keyword>
<evidence type="ECO:0000256" key="14">
    <source>
        <dbReference type="SAM" id="MobiDB-lite"/>
    </source>
</evidence>
<name>A0A9W9TZS4_9EURO</name>
<comment type="caution">
    <text evidence="15">The sequence shown here is derived from an EMBL/GenBank/DDBJ whole genome shotgun (WGS) entry which is preliminary data.</text>
</comment>
<feature type="compositionally biased region" description="Acidic residues" evidence="14">
    <location>
        <begin position="77"/>
        <end position="87"/>
    </location>
</feature>
<dbReference type="Proteomes" id="UP001147746">
    <property type="component" value="Unassembled WGS sequence"/>
</dbReference>
<comment type="subunit">
    <text evidence="4">Component of the EKC/KEOPS complex composed of at least BUD32, CGI121, GON7, KAE1 and PCC1; the whole complex dimerizes.</text>
</comment>
<evidence type="ECO:0000256" key="2">
    <source>
        <dbReference type="ARBA" id="ARBA00004574"/>
    </source>
</evidence>
<dbReference type="GO" id="GO:0005634">
    <property type="term" value="C:nucleus"/>
    <property type="evidence" value="ECO:0007669"/>
    <property type="project" value="UniProtKB-SubCell"/>
</dbReference>
<comment type="subcellular location">
    <subcellularLocation>
        <location evidence="2">Chromosome</location>
        <location evidence="2">Telomere</location>
    </subcellularLocation>
    <subcellularLocation>
        <location evidence="1">Nucleus</location>
    </subcellularLocation>
</comment>
<evidence type="ECO:0000256" key="10">
    <source>
        <dbReference type="ARBA" id="ARBA00023159"/>
    </source>
</evidence>
<keyword evidence="9" id="KW-0805">Transcription regulation</keyword>
<comment type="similarity">
    <text evidence="3">Belongs to the GON7 family.</text>
</comment>
<keyword evidence="6" id="KW-0158">Chromosome</keyword>
<dbReference type="EMBL" id="JAPZBO010000009">
    <property type="protein sequence ID" value="KAJ5302506.1"/>
    <property type="molecule type" value="Genomic_DNA"/>
</dbReference>
<evidence type="ECO:0000256" key="9">
    <source>
        <dbReference type="ARBA" id="ARBA00023015"/>
    </source>
</evidence>
<protein>
    <recommendedName>
        <fullName evidence="5">EKC/KEOPS complex subunit GON7</fullName>
    </recommendedName>
</protein>
<keyword evidence="16" id="KW-1185">Reference proteome</keyword>
<evidence type="ECO:0000256" key="7">
    <source>
        <dbReference type="ARBA" id="ARBA00022694"/>
    </source>
</evidence>
<evidence type="ECO:0000256" key="5">
    <source>
        <dbReference type="ARBA" id="ARBA00019746"/>
    </source>
</evidence>
<dbReference type="InterPro" id="IPR014849">
    <property type="entry name" value="EKC/KEOPS_Gon7"/>
</dbReference>